<dbReference type="PROSITE" id="PS00862">
    <property type="entry name" value="OX2_COVAL_FAD"/>
    <property type="match status" value="1"/>
</dbReference>
<keyword evidence="3" id="KW-0285">Flavoprotein</keyword>
<dbReference type="InterPro" id="IPR012951">
    <property type="entry name" value="BBE"/>
</dbReference>
<dbReference type="InterPro" id="IPR006093">
    <property type="entry name" value="Oxy_OxRdtase_FAD_BS"/>
</dbReference>
<dbReference type="InterPro" id="IPR006094">
    <property type="entry name" value="Oxid_FAD_bind_N"/>
</dbReference>
<dbReference type="PANTHER" id="PTHR42973">
    <property type="entry name" value="BINDING OXIDOREDUCTASE, PUTATIVE (AFU_ORTHOLOGUE AFUA_1G17690)-RELATED"/>
    <property type="match status" value="1"/>
</dbReference>
<dbReference type="OrthoDB" id="5169292at2"/>
<proteinExistence type="inferred from homology"/>
<sequence length="491" mass="53435">MQALEGKRRNCRFMRWSQIVNRRAISRLERLRGEVQGGVYMVSDKGYDQARTGWNLSTEQRPALVVMAERAADIVSAVGFARDEDLTVGVMATGHGITAPVDEGSVLVNTSRMRDVHVMPETRTARVSAGAKWADLIPKAAAHGLAGLWGSTSDVGIVGYTLGGGFGWLGRKYGLACDSVKSAEVVTSAGELVTASAEQNADLFWGLKGGDGNFGVVTSLEFSLYPVSQVYGGNLFYPIARATEVLDLYSCWSTSVPDDVSSTFAFTNLPPLPEVPASIRGKSWAVLRFCYSGDDLEQRGEDNLRPWREELEKPAVDTIGVMPYGSTDTLSMDPVDPVATYDHTEMLTDLSPAACRTLIELCGETSGSPLIELQIRHLGGAASRPSESLNPMGHNDARFLLYGLGGNFTSEMGEAVGKYLARVAADVDPHTGGTQCINFLALDGATPERVRAAYTERDWERLVATKDRWDPANRFRFNHNIPPTGFERLPR</sequence>
<dbReference type="EMBL" id="WMBA01000022">
    <property type="protein sequence ID" value="MTD55457.1"/>
    <property type="molecule type" value="Genomic_DNA"/>
</dbReference>
<organism evidence="7 8">
    <name type="scientific">Amycolatopsis pithecellobii</name>
    <dbReference type="NCBI Taxonomy" id="664692"/>
    <lineage>
        <taxon>Bacteria</taxon>
        <taxon>Bacillati</taxon>
        <taxon>Actinomycetota</taxon>
        <taxon>Actinomycetes</taxon>
        <taxon>Pseudonocardiales</taxon>
        <taxon>Pseudonocardiaceae</taxon>
        <taxon>Amycolatopsis</taxon>
    </lineage>
</organism>
<keyword evidence="8" id="KW-1185">Reference proteome</keyword>
<dbReference type="InterPro" id="IPR050416">
    <property type="entry name" value="FAD-linked_Oxidoreductase"/>
</dbReference>
<evidence type="ECO:0000313" key="8">
    <source>
        <dbReference type="Proteomes" id="UP000440096"/>
    </source>
</evidence>
<dbReference type="PANTHER" id="PTHR42973:SF39">
    <property type="entry name" value="FAD-BINDING PCMH-TYPE DOMAIN-CONTAINING PROTEIN"/>
    <property type="match status" value="1"/>
</dbReference>
<dbReference type="GO" id="GO:0071949">
    <property type="term" value="F:FAD binding"/>
    <property type="evidence" value="ECO:0007669"/>
    <property type="project" value="InterPro"/>
</dbReference>
<evidence type="ECO:0000313" key="7">
    <source>
        <dbReference type="EMBL" id="MTD55457.1"/>
    </source>
</evidence>
<dbReference type="InterPro" id="IPR016167">
    <property type="entry name" value="FAD-bd_PCMH_sub1"/>
</dbReference>
<dbReference type="SUPFAM" id="SSF56176">
    <property type="entry name" value="FAD-binding/transporter-associated domain-like"/>
    <property type="match status" value="1"/>
</dbReference>
<gene>
    <name evidence="7" type="ORF">GKO32_15935</name>
</gene>
<dbReference type="InterPro" id="IPR016169">
    <property type="entry name" value="FAD-bd_PCMH_sub2"/>
</dbReference>
<comment type="similarity">
    <text evidence="2">Belongs to the oxygen-dependent FAD-linked oxidoreductase family.</text>
</comment>
<name>A0A6N7YR10_9PSEU</name>
<evidence type="ECO:0000256" key="2">
    <source>
        <dbReference type="ARBA" id="ARBA00005466"/>
    </source>
</evidence>
<accession>A0A6N7YR10</accession>
<dbReference type="Gene3D" id="3.30.465.10">
    <property type="match status" value="1"/>
</dbReference>
<dbReference type="Proteomes" id="UP000440096">
    <property type="component" value="Unassembled WGS sequence"/>
</dbReference>
<keyword evidence="5" id="KW-0560">Oxidoreductase</keyword>
<evidence type="ECO:0000256" key="4">
    <source>
        <dbReference type="ARBA" id="ARBA00022827"/>
    </source>
</evidence>
<evidence type="ECO:0000256" key="5">
    <source>
        <dbReference type="ARBA" id="ARBA00023002"/>
    </source>
</evidence>
<protein>
    <submittedName>
        <fullName evidence="7">FAD-binding protein</fullName>
    </submittedName>
</protein>
<evidence type="ECO:0000256" key="3">
    <source>
        <dbReference type="ARBA" id="ARBA00022630"/>
    </source>
</evidence>
<keyword evidence="4" id="KW-0274">FAD</keyword>
<dbReference type="InterPro" id="IPR016166">
    <property type="entry name" value="FAD-bd_PCMH"/>
</dbReference>
<dbReference type="AlphaFoldDB" id="A0A6N7YR10"/>
<dbReference type="Gene3D" id="3.30.43.10">
    <property type="entry name" value="Uridine Diphospho-n-acetylenolpyruvylglucosamine Reductase, domain 2"/>
    <property type="match status" value="1"/>
</dbReference>
<comment type="caution">
    <text evidence="7">The sequence shown here is derived from an EMBL/GenBank/DDBJ whole genome shotgun (WGS) entry which is preliminary data.</text>
</comment>
<dbReference type="InterPro" id="IPR036318">
    <property type="entry name" value="FAD-bd_PCMH-like_sf"/>
</dbReference>
<dbReference type="RefSeq" id="WP_154757653.1">
    <property type="nucleotide sequence ID" value="NZ_WMBA01000022.1"/>
</dbReference>
<comment type="cofactor">
    <cofactor evidence="1">
        <name>FAD</name>
        <dbReference type="ChEBI" id="CHEBI:57692"/>
    </cofactor>
</comment>
<reference evidence="7 8" key="1">
    <citation type="submission" date="2019-11" db="EMBL/GenBank/DDBJ databases">
        <title>Draft genome of Amycolatopsis RM579.</title>
        <authorList>
            <person name="Duangmal K."/>
            <person name="Mingma R."/>
        </authorList>
    </citation>
    <scope>NUCLEOTIDE SEQUENCE [LARGE SCALE GENOMIC DNA]</scope>
    <source>
        <strain evidence="7 8">RM579</strain>
    </source>
</reference>
<evidence type="ECO:0000256" key="1">
    <source>
        <dbReference type="ARBA" id="ARBA00001974"/>
    </source>
</evidence>
<dbReference type="Pfam" id="PF08031">
    <property type="entry name" value="BBE"/>
    <property type="match status" value="1"/>
</dbReference>
<evidence type="ECO:0000259" key="6">
    <source>
        <dbReference type="PROSITE" id="PS51387"/>
    </source>
</evidence>
<dbReference type="GO" id="GO:0016491">
    <property type="term" value="F:oxidoreductase activity"/>
    <property type="evidence" value="ECO:0007669"/>
    <property type="project" value="UniProtKB-KW"/>
</dbReference>
<dbReference type="Pfam" id="PF01565">
    <property type="entry name" value="FAD_binding_4"/>
    <property type="match status" value="1"/>
</dbReference>
<dbReference type="PROSITE" id="PS51387">
    <property type="entry name" value="FAD_PCMH"/>
    <property type="match status" value="1"/>
</dbReference>
<feature type="domain" description="FAD-binding PCMH-type" evidence="6">
    <location>
        <begin position="58"/>
        <end position="227"/>
    </location>
</feature>
<dbReference type="Gene3D" id="3.40.462.20">
    <property type="match status" value="1"/>
</dbReference>